<sequence length="49" mass="5287">MVPPGWVRDLVLVLARVGCVRCPTASLYPSNEAVRLDACGMPDAIFVMP</sequence>
<evidence type="ECO:0000313" key="1">
    <source>
        <dbReference type="EMBL" id="KAA1052754.1"/>
    </source>
</evidence>
<evidence type="ECO:0000313" key="2">
    <source>
        <dbReference type="Proteomes" id="UP000325333"/>
    </source>
</evidence>
<reference evidence="1 2" key="1">
    <citation type="submission" date="2019-07" db="EMBL/GenBank/DDBJ databases">
        <title>Genome sequencing of the stress-tolerant strain Azospirillum brasilense Az19.</title>
        <authorList>
            <person name="Maroniche G.A."/>
            <person name="Garcia J.E."/>
            <person name="Pagnussat L."/>
            <person name="Amenta M."/>
            <person name="Creus C.M."/>
        </authorList>
    </citation>
    <scope>NUCLEOTIDE SEQUENCE [LARGE SCALE GENOMIC DNA]</scope>
    <source>
        <strain evidence="1 2">Az19</strain>
    </source>
</reference>
<dbReference type="AlphaFoldDB" id="A0A5B0KPS4"/>
<gene>
    <name evidence="1" type="ORF">FH063_004061</name>
</gene>
<dbReference type="Proteomes" id="UP000325333">
    <property type="component" value="Unassembled WGS sequence"/>
</dbReference>
<organism evidence="1 2">
    <name type="scientific">Azospirillum argentinense</name>
    <dbReference type="NCBI Taxonomy" id="2970906"/>
    <lineage>
        <taxon>Bacteria</taxon>
        <taxon>Pseudomonadati</taxon>
        <taxon>Pseudomonadota</taxon>
        <taxon>Alphaproteobacteria</taxon>
        <taxon>Rhodospirillales</taxon>
        <taxon>Azospirillaceae</taxon>
        <taxon>Azospirillum</taxon>
    </lineage>
</organism>
<name>A0A5B0KPS4_9PROT</name>
<dbReference type="EMBL" id="VEWN01000021">
    <property type="protein sequence ID" value="KAA1052754.1"/>
    <property type="molecule type" value="Genomic_DNA"/>
</dbReference>
<accession>A0A5B0KPS4</accession>
<protein>
    <submittedName>
        <fullName evidence="1">Uncharacterized protein</fullName>
    </submittedName>
</protein>
<proteinExistence type="predicted"/>
<comment type="caution">
    <text evidence="1">The sequence shown here is derived from an EMBL/GenBank/DDBJ whole genome shotgun (WGS) entry which is preliminary data.</text>
</comment>